<keyword evidence="4" id="KW-1185">Reference proteome</keyword>
<sequence>MGLALGLAACSLGAQAALPVQHWIQPSGARVYLVESPGIPMVDVQIDFDGGSRRDPAAQAGLAAVTAALTSRGVRASASGPALDENALGEAWADLGASFGASASADRLTFGLRSLTDPELLSRAADLASRQLAEPSLPEAVWRRDRERLVASLKEADTRPGTLAGKAFAEAVYGRHPYGQQMTAQTLAAISVADMQAYLARSVQACSARVSLVGALNRAQADALTRQLLARLPAGPCQAQPAVPEVAALAAAREQALPFSSAQAHVLMGQPGIRRNDPDYFALLVGNYILGGGGFVSRLTSEVREKRGLSYSVYSYFAPGLHAGAFTVGLQTRSDQTAEAVRVVREVLTRYVAEGPTEAELQAAKDNLVGGFALRIDTNKKLLDNVANIAWNDLPLNYLDTWTQQVEQVRLEDIRAALVRHLQPDRLVTVTVGAQP</sequence>
<comment type="caution">
    <text evidence="3">The sequence shown here is derived from an EMBL/GenBank/DDBJ whole genome shotgun (WGS) entry which is preliminary data.</text>
</comment>
<evidence type="ECO:0000256" key="1">
    <source>
        <dbReference type="SAM" id="SignalP"/>
    </source>
</evidence>
<evidence type="ECO:0000313" key="4">
    <source>
        <dbReference type="Proteomes" id="UP001528673"/>
    </source>
</evidence>
<dbReference type="InterPro" id="IPR007863">
    <property type="entry name" value="Peptidase_M16_C"/>
</dbReference>
<dbReference type="SUPFAM" id="SSF63411">
    <property type="entry name" value="LuxS/MPP-like metallohydrolase"/>
    <property type="match status" value="2"/>
</dbReference>
<proteinExistence type="predicted"/>
<feature type="chain" id="PRO_5047491597" evidence="1">
    <location>
        <begin position="17"/>
        <end position="436"/>
    </location>
</feature>
<feature type="domain" description="Peptidase M16 C-terminal" evidence="2">
    <location>
        <begin position="190"/>
        <end position="368"/>
    </location>
</feature>
<organism evidence="3 4">
    <name type="scientific">Curvibacter cyanobacteriorum</name>
    <dbReference type="NCBI Taxonomy" id="3026422"/>
    <lineage>
        <taxon>Bacteria</taxon>
        <taxon>Pseudomonadati</taxon>
        <taxon>Pseudomonadota</taxon>
        <taxon>Betaproteobacteria</taxon>
        <taxon>Burkholderiales</taxon>
        <taxon>Comamonadaceae</taxon>
        <taxon>Curvibacter</taxon>
    </lineage>
</organism>
<dbReference type="PANTHER" id="PTHR11851:SF224">
    <property type="entry name" value="PROCESSING PROTEASE"/>
    <property type="match status" value="1"/>
</dbReference>
<dbReference type="InterPro" id="IPR050361">
    <property type="entry name" value="MPP/UQCRC_Complex"/>
</dbReference>
<keyword evidence="1" id="KW-0732">Signal</keyword>
<accession>A0ABT5N076</accession>
<reference evidence="3 4" key="1">
    <citation type="submission" date="2023-02" db="EMBL/GenBank/DDBJ databases">
        <title>Bacterial whole genomic sequence of Curvibacter sp. HBC61.</title>
        <authorList>
            <person name="Le V."/>
            <person name="Ko S.-R."/>
            <person name="Ahn C.-Y."/>
            <person name="Oh H.-M."/>
        </authorList>
    </citation>
    <scope>NUCLEOTIDE SEQUENCE [LARGE SCALE GENOMIC DNA]</scope>
    <source>
        <strain evidence="3 4">HBC61</strain>
    </source>
</reference>
<dbReference type="Gene3D" id="3.30.830.10">
    <property type="entry name" value="Metalloenzyme, LuxS/M16 peptidase-like"/>
    <property type="match status" value="2"/>
</dbReference>
<feature type="signal peptide" evidence="1">
    <location>
        <begin position="1"/>
        <end position="16"/>
    </location>
</feature>
<dbReference type="InterPro" id="IPR011249">
    <property type="entry name" value="Metalloenz_LuxS/M16"/>
</dbReference>
<evidence type="ECO:0000313" key="3">
    <source>
        <dbReference type="EMBL" id="MDD0839665.1"/>
    </source>
</evidence>
<gene>
    <name evidence="3" type="ORF">PSQ40_13855</name>
</gene>
<evidence type="ECO:0000259" key="2">
    <source>
        <dbReference type="Pfam" id="PF05193"/>
    </source>
</evidence>
<dbReference type="PANTHER" id="PTHR11851">
    <property type="entry name" value="METALLOPROTEASE"/>
    <property type="match status" value="1"/>
</dbReference>
<dbReference type="EMBL" id="JAQSIP010000006">
    <property type="protein sequence ID" value="MDD0839665.1"/>
    <property type="molecule type" value="Genomic_DNA"/>
</dbReference>
<name>A0ABT5N076_9BURK</name>
<dbReference type="Proteomes" id="UP001528673">
    <property type="component" value="Unassembled WGS sequence"/>
</dbReference>
<protein>
    <submittedName>
        <fullName evidence="3">Pitrilysin family protein</fullName>
    </submittedName>
</protein>
<dbReference type="Pfam" id="PF05193">
    <property type="entry name" value="Peptidase_M16_C"/>
    <property type="match status" value="1"/>
</dbReference>